<reference evidence="2 3" key="1">
    <citation type="journal article" date="2024" name="Chem. Sci.">
        <title>Discovery of megapolipeptins by genome mining of a Burkholderiales bacteria collection.</title>
        <authorList>
            <person name="Paulo B.S."/>
            <person name="Recchia M.J.J."/>
            <person name="Lee S."/>
            <person name="Fergusson C.H."/>
            <person name="Romanowski S.B."/>
            <person name="Hernandez A."/>
            <person name="Krull N."/>
            <person name="Liu D.Y."/>
            <person name="Cavanagh H."/>
            <person name="Bos A."/>
            <person name="Gray C.A."/>
            <person name="Murphy B.T."/>
            <person name="Linington R.G."/>
            <person name="Eustaquio A.S."/>
        </authorList>
    </citation>
    <scope>NUCLEOTIDE SEQUENCE [LARGE SCALE GENOMIC DNA]</scope>
    <source>
        <strain evidence="2 3">RL17-350-BIC-A</strain>
    </source>
</reference>
<evidence type="ECO:0000259" key="1">
    <source>
        <dbReference type="PROSITE" id="PS50883"/>
    </source>
</evidence>
<organism evidence="2 3">
    <name type="scientific">Paraburkholderia dipogonis</name>
    <dbReference type="NCBI Taxonomy" id="1211383"/>
    <lineage>
        <taxon>Bacteria</taxon>
        <taxon>Pseudomonadati</taxon>
        <taxon>Pseudomonadota</taxon>
        <taxon>Betaproteobacteria</taxon>
        <taxon>Burkholderiales</taxon>
        <taxon>Burkholderiaceae</taxon>
        <taxon>Paraburkholderia</taxon>
    </lineage>
</organism>
<dbReference type="EMBL" id="JAQQEZ010000002">
    <property type="protein sequence ID" value="MFM0000208.1"/>
    <property type="molecule type" value="Genomic_DNA"/>
</dbReference>
<comment type="caution">
    <text evidence="2">The sequence shown here is derived from an EMBL/GenBank/DDBJ whole genome shotgun (WGS) entry which is preliminary data.</text>
</comment>
<name>A0ABW9AIZ7_9BURK</name>
<keyword evidence="3" id="KW-1185">Reference proteome</keyword>
<dbReference type="InterPro" id="IPR001633">
    <property type="entry name" value="EAL_dom"/>
</dbReference>
<dbReference type="PROSITE" id="PS50883">
    <property type="entry name" value="EAL"/>
    <property type="match status" value="1"/>
</dbReference>
<accession>A0ABW9AIZ7</accession>
<feature type="domain" description="EAL" evidence="1">
    <location>
        <begin position="1"/>
        <end position="60"/>
    </location>
</feature>
<protein>
    <recommendedName>
        <fullName evidence="1">EAL domain-containing protein</fullName>
    </recommendedName>
</protein>
<evidence type="ECO:0000313" key="2">
    <source>
        <dbReference type="EMBL" id="MFM0000208.1"/>
    </source>
</evidence>
<evidence type="ECO:0000313" key="3">
    <source>
        <dbReference type="Proteomes" id="UP001629230"/>
    </source>
</evidence>
<proteinExistence type="predicted"/>
<gene>
    <name evidence="2" type="ORF">PQR57_04180</name>
</gene>
<dbReference type="Proteomes" id="UP001629230">
    <property type="component" value="Unassembled WGS sequence"/>
</dbReference>
<sequence>MTIENAQAARLLERGDAAAERRLAQVNPFGCPVEIQRLGKGHHVLEVLEVHDAINALNMD</sequence>